<dbReference type="AlphaFoldDB" id="A0AAD5RQQ0"/>
<protein>
    <submittedName>
        <fullName evidence="2">Uncharacterized protein</fullName>
    </submittedName>
</protein>
<reference evidence="2" key="1">
    <citation type="submission" date="2022-07" db="EMBL/GenBank/DDBJ databases">
        <title>Draft genome sequence of Zalerion maritima ATCC 34329, a (micro)plastics degrading marine fungus.</title>
        <authorList>
            <person name="Paco A."/>
            <person name="Goncalves M.F.M."/>
            <person name="Rocha-Santos T.A.P."/>
            <person name="Alves A."/>
        </authorList>
    </citation>
    <scope>NUCLEOTIDE SEQUENCE</scope>
    <source>
        <strain evidence="2">ATCC 34329</strain>
    </source>
</reference>
<feature type="compositionally biased region" description="Low complexity" evidence="1">
    <location>
        <begin position="446"/>
        <end position="459"/>
    </location>
</feature>
<feature type="compositionally biased region" description="Polar residues" evidence="1">
    <location>
        <begin position="483"/>
        <end position="492"/>
    </location>
</feature>
<feature type="region of interest" description="Disordered" evidence="1">
    <location>
        <begin position="402"/>
        <end position="578"/>
    </location>
</feature>
<name>A0AAD5RQQ0_9PEZI</name>
<feature type="region of interest" description="Disordered" evidence="1">
    <location>
        <begin position="184"/>
        <end position="324"/>
    </location>
</feature>
<feature type="region of interest" description="Disordered" evidence="1">
    <location>
        <begin position="1"/>
        <end position="164"/>
    </location>
</feature>
<keyword evidence="3" id="KW-1185">Reference proteome</keyword>
<feature type="compositionally biased region" description="Low complexity" evidence="1">
    <location>
        <begin position="184"/>
        <end position="222"/>
    </location>
</feature>
<sequence length="856" mass="91277">MAELANDPVRIPPAQSPPTGASGASASDESASASATNNTAAAPPDVPPSTSGSSATLGALPSSSLAPVEDIPSTTTASPPPTLTAPRRLAAAFLSTPEKEEPPERNITESNTESEIPPIAHAASTPPGLHSQRSAQQPILAIEPAVSSSSAPEAREPLFASSTPSTAILVPEKILISAPAEITPASSTSIPSSTAPDPASEAVPTTLSSLSASTAAAPGSGPNPIENGGPPALANMSNAQQQGGLRQSMGYGSQGTYSPSNTLPSTASYHYQQPMPSSNSLQPSADPYRNPPTVGPNNQNILPSVHTLEGMHPRPHQPPSNPSHMHVMAPSVPSNVQPSMPFYGQGGLSFRDMGLGGQFLPPALMGVTRPKKMLFVGDQAPNKNRLFDMSQTTDKGYDPIFKQQQQQQQPPPGPAAIQPATNPKGPLPSAPTTLSSSTPVSYGARPSLLSGSGSVDSPSSIPPPVKTEYSPTSSLVGGLHGSTPVTRPSGAQDTHHAQSLRHPQSQLQGLYSGQSQLKGGNITFHPSHSLLPLPRSDTDSNREAKMEPGTHPPQPVQGQARRQQRPQPHTHPTRTTDTVSLYSMVERLKSSSICPMPSDPNKIIEVADQFAQFYDDLYCPALCSFFETRWFEVHKPNLHHNPPLLHLAAAFMETLTPQYPHPDHPAYLETQVVWALACQVLVTPDSANEGPALPLDTDAIELRNRVCVFDTLMSGTYLSKNPLIAPSPGQGDHQRGRQFEFWHLVCSLLEFAPSASQMAQQADILDQMRKLLDGRENRDVLYSIAVLRIMGDWYRNSDVKQEEYKNENDPSHRWAVASQFIASESQTTGGTTAVVRRFSEIARTAFVTDGWNCEPR</sequence>
<evidence type="ECO:0000313" key="3">
    <source>
        <dbReference type="Proteomes" id="UP001201980"/>
    </source>
</evidence>
<comment type="caution">
    <text evidence="2">The sequence shown here is derived from an EMBL/GenBank/DDBJ whole genome shotgun (WGS) entry which is preliminary data.</text>
</comment>
<feature type="compositionally biased region" description="Low complexity" evidence="1">
    <location>
        <begin position="556"/>
        <end position="567"/>
    </location>
</feature>
<feature type="compositionally biased region" description="Low complexity" evidence="1">
    <location>
        <begin position="143"/>
        <end position="152"/>
    </location>
</feature>
<evidence type="ECO:0000313" key="2">
    <source>
        <dbReference type="EMBL" id="KAJ2901999.1"/>
    </source>
</evidence>
<evidence type="ECO:0000256" key="1">
    <source>
        <dbReference type="SAM" id="MobiDB-lite"/>
    </source>
</evidence>
<proteinExistence type="predicted"/>
<feature type="compositionally biased region" description="Basic and acidic residues" evidence="1">
    <location>
        <begin position="97"/>
        <end position="107"/>
    </location>
</feature>
<accession>A0AAD5RQQ0</accession>
<feature type="compositionally biased region" description="Basic and acidic residues" evidence="1">
    <location>
        <begin position="536"/>
        <end position="548"/>
    </location>
</feature>
<dbReference type="EMBL" id="JAKWBI020000128">
    <property type="protein sequence ID" value="KAJ2901999.1"/>
    <property type="molecule type" value="Genomic_DNA"/>
</dbReference>
<feature type="compositionally biased region" description="Polar residues" evidence="1">
    <location>
        <begin position="235"/>
        <end position="283"/>
    </location>
</feature>
<organism evidence="2 3">
    <name type="scientific">Zalerion maritima</name>
    <dbReference type="NCBI Taxonomy" id="339359"/>
    <lineage>
        <taxon>Eukaryota</taxon>
        <taxon>Fungi</taxon>
        <taxon>Dikarya</taxon>
        <taxon>Ascomycota</taxon>
        <taxon>Pezizomycotina</taxon>
        <taxon>Sordariomycetes</taxon>
        <taxon>Lulworthiomycetidae</taxon>
        <taxon>Lulworthiales</taxon>
        <taxon>Lulworthiaceae</taxon>
        <taxon>Zalerion</taxon>
    </lineage>
</organism>
<feature type="compositionally biased region" description="Low complexity" evidence="1">
    <location>
        <begin position="504"/>
        <end position="520"/>
    </location>
</feature>
<feature type="compositionally biased region" description="Low complexity" evidence="1">
    <location>
        <begin position="430"/>
        <end position="439"/>
    </location>
</feature>
<gene>
    <name evidence="2" type="ORF">MKZ38_001140</name>
</gene>
<feature type="compositionally biased region" description="Polar residues" evidence="1">
    <location>
        <begin position="48"/>
        <end position="65"/>
    </location>
</feature>
<dbReference type="Proteomes" id="UP001201980">
    <property type="component" value="Unassembled WGS sequence"/>
</dbReference>
<feature type="compositionally biased region" description="Low complexity" evidence="1">
    <location>
        <begin position="17"/>
        <end position="43"/>
    </location>
</feature>